<sequence length="637" mass="70612">MAAATEEAPSTSTSPSAPSPEAPALAAARARVIVVSTRHLLAPSKLAAARPTRRGDGREARRERDVALHRVTWRREGVRYRLSSSHSTAPSSSLQRRPRHRRRSAAPVIVVTTPFPSSSSSQLPPPQQPRRQGGKAAKRRGGQPRRCSAKAKVKAAGQLVACGSLGVCPAVIKGPYERGGGGDGDQAAKGCMDAAATGAKTGSTLSSGCCAAKAPAWMEFSGDSTLCKKKDNTLDEVKEVVHVKQDAPPPSSFLPNSSVCTYKLHYLSTTCAQVRTIAQVIIVVHAITQGLQSLFVKACGVNISVQVDLSNTKVDYLINSACQKTRILEYNKSLSDYPLYRNSTIEIRFRGRAGQPMTFDEKFDDIHANTWFYTVDLVPALQRQTRTNPPVLPWLSVRYFSDFASYNIQKVLNHITAMHRENLSYNGAFNSDNIIFHNGAVTIQGVLTVQFNGVTCAKDFAKLYSIFIAKFTPHERMSQLEHLDNIYPRHPGHSTTNISALGTFSWQDKVVKVPELRRAFIYGPNGRAYLVNGVWHNLNPLYTNDPKGCLHFANNFLKHAQNRFMLHEVEAAFSNCLEEYLPHINRQETRLERFRDRKLDSEMKQQSGGAVNESYLARLMEASWWDGGMLEYKEKQP</sequence>
<feature type="compositionally biased region" description="Low complexity" evidence="1">
    <location>
        <begin position="83"/>
        <end position="95"/>
    </location>
</feature>
<feature type="region of interest" description="Disordered" evidence="1">
    <location>
        <begin position="79"/>
        <end position="150"/>
    </location>
</feature>
<accession>A0A0D3EKC8</accession>
<feature type="compositionally biased region" description="Low complexity" evidence="1">
    <location>
        <begin position="1"/>
        <end position="16"/>
    </location>
</feature>
<dbReference type="PaxDb" id="65489-OBART01G05310.1"/>
<dbReference type="HOGENOM" id="CLU_030605_0_0_1"/>
<reference evidence="2" key="2">
    <citation type="submission" date="2015-03" db="UniProtKB">
        <authorList>
            <consortium name="EnsemblPlants"/>
        </authorList>
    </citation>
    <scope>IDENTIFICATION</scope>
</reference>
<name>A0A0D3EKC8_9ORYZ</name>
<dbReference type="Proteomes" id="UP000026960">
    <property type="component" value="Chromosome 1"/>
</dbReference>
<evidence type="ECO:0000313" key="3">
    <source>
        <dbReference type="Proteomes" id="UP000026960"/>
    </source>
</evidence>
<feature type="region of interest" description="Disordered" evidence="1">
    <location>
        <begin position="41"/>
        <end position="64"/>
    </location>
</feature>
<organism evidence="2">
    <name type="scientific">Oryza barthii</name>
    <dbReference type="NCBI Taxonomy" id="65489"/>
    <lineage>
        <taxon>Eukaryota</taxon>
        <taxon>Viridiplantae</taxon>
        <taxon>Streptophyta</taxon>
        <taxon>Embryophyta</taxon>
        <taxon>Tracheophyta</taxon>
        <taxon>Spermatophyta</taxon>
        <taxon>Magnoliopsida</taxon>
        <taxon>Liliopsida</taxon>
        <taxon>Poales</taxon>
        <taxon>Poaceae</taxon>
        <taxon>BOP clade</taxon>
        <taxon>Oryzoideae</taxon>
        <taxon>Oryzeae</taxon>
        <taxon>Oryzinae</taxon>
        <taxon>Oryza</taxon>
    </lineage>
</organism>
<protein>
    <submittedName>
        <fullName evidence="2">Uncharacterized protein</fullName>
    </submittedName>
</protein>
<dbReference type="Gramene" id="OBART01G05310.1">
    <property type="protein sequence ID" value="OBART01G05310.1"/>
    <property type="gene ID" value="OBART01G05310"/>
</dbReference>
<dbReference type="AlphaFoldDB" id="A0A0D3EKC8"/>
<dbReference type="EnsemblPlants" id="OBART01G05310.1">
    <property type="protein sequence ID" value="OBART01G05310.1"/>
    <property type="gene ID" value="OBART01G05310"/>
</dbReference>
<keyword evidence="3" id="KW-1185">Reference proteome</keyword>
<reference evidence="2" key="1">
    <citation type="journal article" date="2009" name="Rice">
        <title>De Novo Next Generation Sequencing of Plant Genomes.</title>
        <authorList>
            <person name="Rounsley S."/>
            <person name="Marri P.R."/>
            <person name="Yu Y."/>
            <person name="He R."/>
            <person name="Sisneros N."/>
            <person name="Goicoechea J.L."/>
            <person name="Lee S.J."/>
            <person name="Angelova A."/>
            <person name="Kudrna D."/>
            <person name="Luo M."/>
            <person name="Affourtit J."/>
            <person name="Desany B."/>
            <person name="Knight J."/>
            <person name="Niazi F."/>
            <person name="Egholm M."/>
            <person name="Wing R.A."/>
        </authorList>
    </citation>
    <scope>NUCLEOTIDE SEQUENCE [LARGE SCALE GENOMIC DNA]</scope>
    <source>
        <strain evidence="2">cv. IRGC 105608</strain>
    </source>
</reference>
<proteinExistence type="predicted"/>
<feature type="compositionally biased region" description="Basic residues" evidence="1">
    <location>
        <begin position="132"/>
        <end position="150"/>
    </location>
</feature>
<evidence type="ECO:0000256" key="1">
    <source>
        <dbReference type="SAM" id="MobiDB-lite"/>
    </source>
</evidence>
<evidence type="ECO:0000313" key="2">
    <source>
        <dbReference type="EnsemblPlants" id="OBART01G05310.1"/>
    </source>
</evidence>
<feature type="compositionally biased region" description="Basic and acidic residues" evidence="1">
    <location>
        <begin position="53"/>
        <end position="64"/>
    </location>
</feature>
<feature type="region of interest" description="Disordered" evidence="1">
    <location>
        <begin position="1"/>
        <end position="26"/>
    </location>
</feature>